<accession>A0A1X7KZH9</accession>
<feature type="compositionally biased region" description="Pro residues" evidence="1">
    <location>
        <begin position="1"/>
        <end position="10"/>
    </location>
</feature>
<evidence type="ECO:0000256" key="1">
    <source>
        <dbReference type="SAM" id="MobiDB-lite"/>
    </source>
</evidence>
<keyword evidence="2" id="KW-1133">Transmembrane helix</keyword>
<dbReference type="Pfam" id="PF02517">
    <property type="entry name" value="Rce1-like"/>
    <property type="match status" value="1"/>
</dbReference>
<feature type="transmembrane region" description="Helical" evidence="2">
    <location>
        <begin position="108"/>
        <end position="130"/>
    </location>
</feature>
<keyword evidence="2" id="KW-0472">Membrane</keyword>
<sequence>MTNSTPPTPPIEAHSPTDTSDDYSSIDYRPAAVIRWGLPQFAIGLGLFVGIIVAVNLLSLFLPTWAQSPLLFAAIIIGYGALFLTALRAARSRGSGSLAEDFGLRFRLVDLAIGLGVGIAAKIVGFIVAIPLLRLTGGAPASNVPVQSELLWIILNTVVATALVAPLVEELFFRGLLLRAIRNGILRGRASRPRTAQPSAARARGALLTSVLISSVAFMALHLYQARDLATLVVLGSATLILGLANAALATRTGRLGPGIVAHMVFNGVALVGFFATR</sequence>
<dbReference type="STRING" id="150121.SAMN06296010_3137"/>
<dbReference type="GO" id="GO:0080120">
    <property type="term" value="P:CAAX-box protein maturation"/>
    <property type="evidence" value="ECO:0007669"/>
    <property type="project" value="UniProtKB-ARBA"/>
</dbReference>
<dbReference type="OrthoDB" id="254800at2"/>
<dbReference type="RefSeq" id="WP_085487765.1">
    <property type="nucleotide sequence ID" value="NZ_FXAY01000006.1"/>
</dbReference>
<feature type="transmembrane region" description="Helical" evidence="2">
    <location>
        <begin position="256"/>
        <end position="276"/>
    </location>
</feature>
<protein>
    <recommendedName>
        <fullName evidence="3">CAAX prenyl protease 2/Lysostaphin resistance protein A-like domain-containing protein</fullName>
    </recommendedName>
</protein>
<evidence type="ECO:0000313" key="5">
    <source>
        <dbReference type="Proteomes" id="UP000193244"/>
    </source>
</evidence>
<feature type="transmembrane region" description="Helical" evidence="2">
    <location>
        <begin position="205"/>
        <end position="224"/>
    </location>
</feature>
<feature type="transmembrane region" description="Helical" evidence="2">
    <location>
        <begin position="230"/>
        <end position="249"/>
    </location>
</feature>
<feature type="domain" description="CAAX prenyl protease 2/Lysostaphin resistance protein A-like" evidence="3">
    <location>
        <begin position="155"/>
        <end position="268"/>
    </location>
</feature>
<feature type="region of interest" description="Disordered" evidence="1">
    <location>
        <begin position="1"/>
        <end position="22"/>
    </location>
</feature>
<feature type="transmembrane region" description="Helical" evidence="2">
    <location>
        <begin position="41"/>
        <end position="62"/>
    </location>
</feature>
<feature type="transmembrane region" description="Helical" evidence="2">
    <location>
        <begin position="150"/>
        <end position="173"/>
    </location>
</feature>
<gene>
    <name evidence="4" type="ORF">SAMN06296010_3137</name>
</gene>
<evidence type="ECO:0000259" key="3">
    <source>
        <dbReference type="Pfam" id="PF02517"/>
    </source>
</evidence>
<dbReference type="AlphaFoldDB" id="A0A1X7KZH9"/>
<proteinExistence type="predicted"/>
<dbReference type="GO" id="GO:0004175">
    <property type="term" value="F:endopeptidase activity"/>
    <property type="evidence" value="ECO:0007669"/>
    <property type="project" value="UniProtKB-ARBA"/>
</dbReference>
<name>A0A1X7KZH9_9MICO</name>
<dbReference type="InterPro" id="IPR003675">
    <property type="entry name" value="Rce1/LyrA-like_dom"/>
</dbReference>
<evidence type="ECO:0000256" key="2">
    <source>
        <dbReference type="SAM" id="Phobius"/>
    </source>
</evidence>
<dbReference type="Proteomes" id="UP000193244">
    <property type="component" value="Unassembled WGS sequence"/>
</dbReference>
<organism evidence="4 5">
    <name type="scientific">Agreia pratensis</name>
    <dbReference type="NCBI Taxonomy" id="150121"/>
    <lineage>
        <taxon>Bacteria</taxon>
        <taxon>Bacillati</taxon>
        <taxon>Actinomycetota</taxon>
        <taxon>Actinomycetes</taxon>
        <taxon>Micrococcales</taxon>
        <taxon>Microbacteriaceae</taxon>
        <taxon>Agreia</taxon>
    </lineage>
</organism>
<evidence type="ECO:0000313" key="4">
    <source>
        <dbReference type="EMBL" id="SMG47006.1"/>
    </source>
</evidence>
<reference evidence="5" key="1">
    <citation type="submission" date="2017-04" db="EMBL/GenBank/DDBJ databases">
        <authorList>
            <person name="Varghese N."/>
            <person name="Submissions S."/>
        </authorList>
    </citation>
    <scope>NUCLEOTIDE SEQUENCE [LARGE SCALE GENOMIC DNA]</scope>
    <source>
        <strain evidence="5">VKM Ac-2510</strain>
    </source>
</reference>
<feature type="transmembrane region" description="Helical" evidence="2">
    <location>
        <begin position="68"/>
        <end position="87"/>
    </location>
</feature>
<keyword evidence="2" id="KW-0812">Transmembrane</keyword>
<keyword evidence="5" id="KW-1185">Reference proteome</keyword>
<dbReference type="EMBL" id="FXAY01000006">
    <property type="protein sequence ID" value="SMG47006.1"/>
    <property type="molecule type" value="Genomic_DNA"/>
</dbReference>